<accession>A0A1Y4LST8</accession>
<dbReference type="AlphaFoldDB" id="A0A1Y4LST8"/>
<organism evidence="1 2">
    <name type="scientific">Butyricicoccus pullicaecorum</name>
    <dbReference type="NCBI Taxonomy" id="501571"/>
    <lineage>
        <taxon>Bacteria</taxon>
        <taxon>Bacillati</taxon>
        <taxon>Bacillota</taxon>
        <taxon>Clostridia</taxon>
        <taxon>Eubacteriales</taxon>
        <taxon>Butyricicoccaceae</taxon>
        <taxon>Butyricicoccus</taxon>
    </lineage>
</organism>
<comment type="caution">
    <text evidence="1">The sequence shown here is derived from an EMBL/GenBank/DDBJ whole genome shotgun (WGS) entry which is preliminary data.</text>
</comment>
<evidence type="ECO:0000313" key="2">
    <source>
        <dbReference type="Proteomes" id="UP000195326"/>
    </source>
</evidence>
<proteinExistence type="predicted"/>
<dbReference type="RefSeq" id="WP_087414528.1">
    <property type="nucleotide sequence ID" value="NZ_NFKL01000005.1"/>
</dbReference>
<reference evidence="2" key="1">
    <citation type="submission" date="2017-04" db="EMBL/GenBank/DDBJ databases">
        <title>Function of individual gut microbiota members based on whole genome sequencing of pure cultures obtained from chicken caecum.</title>
        <authorList>
            <person name="Medvecky M."/>
            <person name="Cejkova D."/>
            <person name="Polansky O."/>
            <person name="Karasova D."/>
            <person name="Kubasova T."/>
            <person name="Cizek A."/>
            <person name="Rychlik I."/>
        </authorList>
    </citation>
    <scope>NUCLEOTIDE SEQUENCE [LARGE SCALE GENOMIC DNA]</scope>
    <source>
        <strain evidence="2">An179</strain>
    </source>
</reference>
<sequence>MRPTELISIPVSPYFLEEHLYKTFRIQQLLDENETLKMFINRQGKDRTVLHQILEVLNQFSSGELGEAQVNELMAILPFVFARKAHDKNGKLVERVPFKNVKRYDDRLELEEYLEVLVERICSKLKRSEQNIDLPAGMSEDQILTQLEKDINKKYDAFYQEVDRRLTETTILKGGIKSNKVIRQLILADYRIYPALPALLALSAAAQIICNQSPSKERLLAVNLAPHVEDIKIADTRVIYEELIKLTSELEKILAENLGSLYQTVSFPKENNNSKSKDYFFQWLDGETFGSGNNFRGNKKEENWDKYFSRHMTCPVPVCRSHLVASKLAQFAKLDVKKTVKLHENITKYLLDSNYCKNQIKEEYGKPSFI</sequence>
<dbReference type="EMBL" id="NFKL01000005">
    <property type="protein sequence ID" value="OUP59717.1"/>
    <property type="molecule type" value="Genomic_DNA"/>
</dbReference>
<gene>
    <name evidence="1" type="ORF">B5F15_04665</name>
</gene>
<dbReference type="Proteomes" id="UP000195326">
    <property type="component" value="Unassembled WGS sequence"/>
</dbReference>
<protein>
    <submittedName>
        <fullName evidence="1">Uncharacterized protein</fullName>
    </submittedName>
</protein>
<evidence type="ECO:0000313" key="1">
    <source>
        <dbReference type="EMBL" id="OUP59717.1"/>
    </source>
</evidence>
<name>A0A1Y4LST8_9FIRM</name>